<evidence type="ECO:0000256" key="1">
    <source>
        <dbReference type="SAM" id="MobiDB-lite"/>
    </source>
</evidence>
<proteinExistence type="predicted"/>
<accession>A0A3D3RC06</accession>
<comment type="caution">
    <text evidence="3">The sequence shown here is derived from an EMBL/GenBank/DDBJ whole genome shotgun (WGS) entry which is preliminary data.</text>
</comment>
<protein>
    <recommendedName>
        <fullName evidence="5">Fimbrial assembly protein (PilN)</fullName>
    </recommendedName>
</protein>
<evidence type="ECO:0008006" key="5">
    <source>
        <dbReference type="Google" id="ProtNLM"/>
    </source>
</evidence>
<evidence type="ECO:0000313" key="3">
    <source>
        <dbReference type="EMBL" id="HCO26371.1"/>
    </source>
</evidence>
<evidence type="ECO:0000256" key="2">
    <source>
        <dbReference type="SAM" id="Phobius"/>
    </source>
</evidence>
<feature type="compositionally biased region" description="Basic and acidic residues" evidence="1">
    <location>
        <begin position="1"/>
        <end position="15"/>
    </location>
</feature>
<keyword evidence="2" id="KW-0472">Membrane</keyword>
<gene>
    <name evidence="3" type="ORF">DIT97_26390</name>
</gene>
<feature type="region of interest" description="Disordered" evidence="1">
    <location>
        <begin position="1"/>
        <end position="24"/>
    </location>
</feature>
<reference evidence="3 4" key="1">
    <citation type="journal article" date="2018" name="Nat. Biotechnol.">
        <title>A standardized bacterial taxonomy based on genome phylogeny substantially revises the tree of life.</title>
        <authorList>
            <person name="Parks D.H."/>
            <person name="Chuvochina M."/>
            <person name="Waite D.W."/>
            <person name="Rinke C."/>
            <person name="Skarshewski A."/>
            <person name="Chaumeil P.A."/>
            <person name="Hugenholtz P."/>
        </authorList>
    </citation>
    <scope>NUCLEOTIDE SEQUENCE [LARGE SCALE GENOMIC DNA]</scope>
    <source>
        <strain evidence="3">UBA9375</strain>
    </source>
</reference>
<sequence length="294" mass="34097">MDYRAGPGHERKNDLEPEPGQHNITDNLIETNRRVNQTIRKDPAKGENMIPEIDFLPASYREVRRRQRNRIWRRTIVLIFLTLVTLSTVRQREIQHQLQTKKEALEKRAQLMNEQLEDPTQLTLQIKQTDIRADLLAGLQLDESPAQLLNMISHALPQYVSLNEFQFTFEKISVKEDTQAKKSPPQKPENEQPELVDLKYLQGLRARENLVVSLQGISPDHLSISRFMSNLDQIGVFREIDLIQSNETMFEGQTLRVFRLRMVVNSPGMYLPKIDTHLTAGLDRWITAGGLFHE</sequence>
<dbReference type="InterPro" id="IPR007813">
    <property type="entry name" value="PilN"/>
</dbReference>
<dbReference type="Proteomes" id="UP000263642">
    <property type="component" value="Unassembled WGS sequence"/>
</dbReference>
<keyword evidence="2" id="KW-1133">Transmembrane helix</keyword>
<dbReference type="Pfam" id="PF05137">
    <property type="entry name" value="PilN"/>
    <property type="match status" value="1"/>
</dbReference>
<keyword evidence="2" id="KW-0812">Transmembrane</keyword>
<organism evidence="3 4">
    <name type="scientific">Gimesia maris</name>
    <dbReference type="NCBI Taxonomy" id="122"/>
    <lineage>
        <taxon>Bacteria</taxon>
        <taxon>Pseudomonadati</taxon>
        <taxon>Planctomycetota</taxon>
        <taxon>Planctomycetia</taxon>
        <taxon>Planctomycetales</taxon>
        <taxon>Planctomycetaceae</taxon>
        <taxon>Gimesia</taxon>
    </lineage>
</organism>
<name>A0A3D3RC06_9PLAN</name>
<evidence type="ECO:0000313" key="4">
    <source>
        <dbReference type="Proteomes" id="UP000263642"/>
    </source>
</evidence>
<dbReference type="AlphaFoldDB" id="A0A3D3RC06"/>
<dbReference type="EMBL" id="DQAY01000157">
    <property type="protein sequence ID" value="HCO26371.1"/>
    <property type="molecule type" value="Genomic_DNA"/>
</dbReference>
<feature type="transmembrane region" description="Helical" evidence="2">
    <location>
        <begin position="71"/>
        <end position="89"/>
    </location>
</feature>